<dbReference type="RefSeq" id="WP_153356153.1">
    <property type="nucleotide sequence ID" value="NZ_JBQQKR010000068.1"/>
</dbReference>
<organism evidence="1 2">
    <name type="scientific">Pseudomonas helleri</name>
    <dbReference type="NCBI Taxonomy" id="1608996"/>
    <lineage>
        <taxon>Bacteria</taxon>
        <taxon>Pseudomonadati</taxon>
        <taxon>Pseudomonadota</taxon>
        <taxon>Gammaproteobacteria</taxon>
        <taxon>Pseudomonadales</taxon>
        <taxon>Pseudomonadaceae</taxon>
        <taxon>Pseudomonas</taxon>
    </lineage>
</organism>
<proteinExistence type="predicted"/>
<evidence type="ECO:0008006" key="3">
    <source>
        <dbReference type="Google" id="ProtNLM"/>
    </source>
</evidence>
<reference evidence="1 2" key="1">
    <citation type="submission" date="2019-10" db="EMBL/GenBank/DDBJ databases">
        <title>Evaluation of single-gene subtyping targets for Pseudomonas.</title>
        <authorList>
            <person name="Reichler S.J."/>
            <person name="Orsi R.H."/>
            <person name="Wiedmann M."/>
            <person name="Martin N.H."/>
            <person name="Murphy S.I."/>
        </authorList>
    </citation>
    <scope>NUCLEOTIDE SEQUENCE [LARGE SCALE GENOMIC DNA]</scope>
    <source>
        <strain evidence="1 2">FSL R10-1876</strain>
    </source>
</reference>
<dbReference type="EMBL" id="WIVV01000043">
    <property type="protein sequence ID" value="MQU43079.1"/>
    <property type="molecule type" value="Genomic_DNA"/>
</dbReference>
<comment type="caution">
    <text evidence="1">The sequence shown here is derived from an EMBL/GenBank/DDBJ whole genome shotgun (WGS) entry which is preliminary data.</text>
</comment>
<name>A0A6I1WPB3_9PSED</name>
<protein>
    <recommendedName>
        <fullName evidence="3">Head decoration protein</fullName>
    </recommendedName>
</protein>
<evidence type="ECO:0000313" key="1">
    <source>
        <dbReference type="EMBL" id="MQU43079.1"/>
    </source>
</evidence>
<sequence length="231" mass="23539">MSLTPTEVHDNPQRPGVQAQVYSPDQLISDARSLVTQPVLLASGDLKRGTVLGQQTENPVQVVSGAGNTGDGVIGSITLGPAIKTGGYQLVATAITKFNVISPAGDVLGVATVGTPFVHAEITLTITAGGVAFKVADSFTLNVFDAVGTYVECVRTANDGSQFPLAILVDDADATSGPVTAGAYLSGEFNAARLIYGATWSLPALVSAMRPYGLFAKSSISAASPSNNSAP</sequence>
<dbReference type="InterPro" id="IPR004195">
    <property type="entry name" value="Head_decoration_D"/>
</dbReference>
<gene>
    <name evidence="1" type="ORF">GHO28_11280</name>
</gene>
<dbReference type="Pfam" id="PF02924">
    <property type="entry name" value="HDPD"/>
    <property type="match status" value="1"/>
</dbReference>
<dbReference type="AlphaFoldDB" id="A0A6I1WPB3"/>
<dbReference type="Proteomes" id="UP000466863">
    <property type="component" value="Unassembled WGS sequence"/>
</dbReference>
<evidence type="ECO:0000313" key="2">
    <source>
        <dbReference type="Proteomes" id="UP000466863"/>
    </source>
</evidence>
<accession>A0A6I1WPB3</accession>